<evidence type="ECO:0000256" key="6">
    <source>
        <dbReference type="ARBA" id="ARBA00023002"/>
    </source>
</evidence>
<keyword evidence="3" id="KW-0001">2Fe-2S</keyword>
<dbReference type="CDD" id="cd03028">
    <property type="entry name" value="GRX_PICOT_like"/>
    <property type="match status" value="1"/>
</dbReference>
<evidence type="ECO:0000256" key="2">
    <source>
        <dbReference type="ARBA" id="ARBA00022559"/>
    </source>
</evidence>
<evidence type="ECO:0000256" key="1">
    <source>
        <dbReference type="ARBA" id="ARBA00010505"/>
    </source>
</evidence>
<dbReference type="SUPFAM" id="SSF52833">
    <property type="entry name" value="Thioredoxin-like"/>
    <property type="match status" value="2"/>
</dbReference>
<gene>
    <name evidence="12" type="ORF">Vbra_19764</name>
</gene>
<dbReference type="STRING" id="1169540.A0A0G4H7D7"/>
<dbReference type="FunFam" id="3.40.30.10:FF:000005">
    <property type="entry name" value="Glutaredoxin 5"/>
    <property type="match status" value="1"/>
</dbReference>
<dbReference type="PANTHER" id="PTHR10293:SF72">
    <property type="entry name" value="MONOTHIOL GLUTAREDOXIN-S14, CHLOROPLASTIC"/>
    <property type="match status" value="1"/>
</dbReference>
<dbReference type="Pfam" id="PF08534">
    <property type="entry name" value="Redoxin"/>
    <property type="match status" value="1"/>
</dbReference>
<dbReference type="EMBL" id="CDMY01001052">
    <property type="protein sequence ID" value="CEM39782.1"/>
    <property type="molecule type" value="Genomic_DNA"/>
</dbReference>
<evidence type="ECO:0000256" key="3">
    <source>
        <dbReference type="ARBA" id="ARBA00022714"/>
    </source>
</evidence>
<evidence type="ECO:0000256" key="9">
    <source>
        <dbReference type="ARBA" id="ARBA00023284"/>
    </source>
</evidence>
<evidence type="ECO:0000256" key="10">
    <source>
        <dbReference type="PIRSR" id="PIRSR637944-1"/>
    </source>
</evidence>
<keyword evidence="6" id="KW-0560">Oxidoreductase</keyword>
<feature type="domain" description="Thioredoxin" evidence="11">
    <location>
        <begin position="3"/>
        <end position="159"/>
    </location>
</feature>
<dbReference type="InterPro" id="IPR013766">
    <property type="entry name" value="Thioredoxin_domain"/>
</dbReference>
<dbReference type="InterPro" id="IPR013740">
    <property type="entry name" value="Redoxin"/>
</dbReference>
<evidence type="ECO:0000256" key="4">
    <source>
        <dbReference type="ARBA" id="ARBA00022723"/>
    </source>
</evidence>
<evidence type="ECO:0000313" key="13">
    <source>
        <dbReference type="Proteomes" id="UP000041254"/>
    </source>
</evidence>
<dbReference type="PhylomeDB" id="A0A0G4H7D7"/>
<dbReference type="InParanoid" id="A0A0G4H7D7"/>
<dbReference type="GO" id="GO:0034599">
    <property type="term" value="P:cellular response to oxidative stress"/>
    <property type="evidence" value="ECO:0007669"/>
    <property type="project" value="InterPro"/>
</dbReference>
<dbReference type="AlphaFoldDB" id="A0A0G4H7D7"/>
<dbReference type="OrthoDB" id="1882547at2759"/>
<dbReference type="PANTHER" id="PTHR10293">
    <property type="entry name" value="GLUTAREDOXIN FAMILY MEMBER"/>
    <property type="match status" value="1"/>
</dbReference>
<dbReference type="GO" id="GO:0046872">
    <property type="term" value="F:metal ion binding"/>
    <property type="evidence" value="ECO:0007669"/>
    <property type="project" value="UniProtKB-KW"/>
</dbReference>
<protein>
    <recommendedName>
        <fullName evidence="11">Thioredoxin domain-containing protein</fullName>
    </recommendedName>
</protein>
<comment type="similarity">
    <text evidence="1">Belongs to the peroxiredoxin family. Prx5 subfamily.</text>
</comment>
<dbReference type="VEuPathDB" id="CryptoDB:Vbra_19764"/>
<dbReference type="Proteomes" id="UP000041254">
    <property type="component" value="Unassembled WGS sequence"/>
</dbReference>
<dbReference type="NCBIfam" id="TIGR00365">
    <property type="entry name" value="Grx4 family monothiol glutaredoxin"/>
    <property type="match status" value="1"/>
</dbReference>
<dbReference type="Pfam" id="PF00462">
    <property type="entry name" value="Glutaredoxin"/>
    <property type="match status" value="1"/>
</dbReference>
<evidence type="ECO:0000256" key="8">
    <source>
        <dbReference type="ARBA" id="ARBA00023014"/>
    </source>
</evidence>
<dbReference type="InterPro" id="IPR036249">
    <property type="entry name" value="Thioredoxin-like_sf"/>
</dbReference>
<accession>A0A0G4H7D7</accession>
<evidence type="ECO:0000256" key="5">
    <source>
        <dbReference type="ARBA" id="ARBA00022862"/>
    </source>
</evidence>
<dbReference type="Gene3D" id="3.40.30.10">
    <property type="entry name" value="Glutaredoxin"/>
    <property type="match status" value="2"/>
</dbReference>
<sequence length="284" mass="31001">MKLSRGNPIPSARVRTLPLDAEVMIDDIFRGKRSVLFAVPGAFTPTCSEKHLPGFLEKVDEIKSFGVDVVACLAVNDPFVLKAWSSNAGVEGRVMMISDGNAEFTRASGMELDASRALMGLRARRFACVVNSDLEVEWLGEGDNSFVDSVLEYLKDPSKADAPKTTRREINKPIKEVIDDIVREHKVVLFMKGTPSTPQCGFSASVVAILRTLGLEFVSVDVLSSMAIREGIKEFSDWPTIPQLYVSGEFVGGADIVSEMFDKGELQQLLINQGLVEAEPAETG</sequence>
<dbReference type="GO" id="GO:0051537">
    <property type="term" value="F:2 iron, 2 sulfur cluster binding"/>
    <property type="evidence" value="ECO:0007669"/>
    <property type="project" value="UniProtKB-KW"/>
</dbReference>
<evidence type="ECO:0000256" key="7">
    <source>
        <dbReference type="ARBA" id="ARBA00023004"/>
    </source>
</evidence>
<keyword evidence="7" id="KW-0408">Iron</keyword>
<dbReference type="PROSITE" id="PS51352">
    <property type="entry name" value="THIOREDOXIN_2"/>
    <property type="match status" value="1"/>
</dbReference>
<proteinExistence type="inferred from homology"/>
<keyword evidence="9" id="KW-0676">Redox-active center</keyword>
<keyword evidence="2" id="KW-0575">Peroxidase</keyword>
<feature type="active site" description="Cysteine sulfenic acid (-SOH) intermediate" evidence="10">
    <location>
        <position position="47"/>
    </location>
</feature>
<dbReference type="InterPro" id="IPR004480">
    <property type="entry name" value="Monothiol_GRX-rel"/>
</dbReference>
<name>A0A0G4H7D7_VITBC</name>
<organism evidence="12 13">
    <name type="scientific">Vitrella brassicaformis (strain CCMP3155)</name>
    <dbReference type="NCBI Taxonomy" id="1169540"/>
    <lineage>
        <taxon>Eukaryota</taxon>
        <taxon>Sar</taxon>
        <taxon>Alveolata</taxon>
        <taxon>Colpodellida</taxon>
        <taxon>Vitrellaceae</taxon>
        <taxon>Vitrella</taxon>
    </lineage>
</organism>
<dbReference type="InterPro" id="IPR033658">
    <property type="entry name" value="GRX_PICOT-like"/>
</dbReference>
<dbReference type="CDD" id="cd03013">
    <property type="entry name" value="PRX5_like"/>
    <property type="match status" value="1"/>
</dbReference>
<keyword evidence="4" id="KW-0479">Metal-binding</keyword>
<keyword evidence="8" id="KW-0411">Iron-sulfur</keyword>
<evidence type="ECO:0000259" key="11">
    <source>
        <dbReference type="PROSITE" id="PS51352"/>
    </source>
</evidence>
<dbReference type="InterPro" id="IPR002109">
    <property type="entry name" value="Glutaredoxin"/>
</dbReference>
<dbReference type="InterPro" id="IPR037944">
    <property type="entry name" value="PRX5-like"/>
</dbReference>
<evidence type="ECO:0000313" key="12">
    <source>
        <dbReference type="EMBL" id="CEM39782.1"/>
    </source>
</evidence>
<dbReference type="PROSITE" id="PS51354">
    <property type="entry name" value="GLUTAREDOXIN_2"/>
    <property type="match status" value="1"/>
</dbReference>
<dbReference type="GO" id="GO:0008379">
    <property type="term" value="F:thioredoxin peroxidase activity"/>
    <property type="evidence" value="ECO:0007669"/>
    <property type="project" value="InterPro"/>
</dbReference>
<reference evidence="12 13" key="1">
    <citation type="submission" date="2014-11" db="EMBL/GenBank/DDBJ databases">
        <authorList>
            <person name="Zhu J."/>
            <person name="Qi W."/>
            <person name="Song R."/>
        </authorList>
    </citation>
    <scope>NUCLEOTIDE SEQUENCE [LARGE SCALE GENOMIC DNA]</scope>
</reference>
<keyword evidence="13" id="KW-1185">Reference proteome</keyword>
<keyword evidence="5" id="KW-0049">Antioxidant</keyword>